<name>A0A9P6THN8_9BASI</name>
<feature type="transmembrane region" description="Helical" evidence="1">
    <location>
        <begin position="125"/>
        <end position="151"/>
    </location>
</feature>
<sequence>MSDTASLGLAAIVARVEATQFPSVYPYVFRILIAYIIIYFVILILSVLLIFIPLYRGTEARKKHLWLWRRQFAPGHSYSTPYYIPNGGIAFVISQIFGSILFEVYMILAYRALKSPTFSKRSYQNFWLAIGNAPGFFGFWYSGFGALYTCIFSPSRSSQEGYRMQRYLAHPYIMNTLCIGTPILPMLIALGWGIASIVTARQKRSAYEEVLRDVETKIDPKAALARYSVAGNSFLAQFRWACLFWSIAAIVSVVFYSLTLILFLRLLKKTVDLKNGKTKLIDNDTLRTTVVAVNQNGSGGYNPVYARKLRKGYHLLMWQCGLLMIVSTWYLVDGLILMIKIDAVVDNEGWRSLSVWIVVSSAFLLALALILQSWRMIADKDVPPQNQSQTQSQREPKLSLLRTDTGFTSPFNVV</sequence>
<gene>
    <name evidence="2" type="ORF">CROQUDRAFT_720169</name>
</gene>
<feature type="transmembrane region" description="Helical" evidence="1">
    <location>
        <begin position="28"/>
        <end position="55"/>
    </location>
</feature>
<reference evidence="2" key="1">
    <citation type="submission" date="2013-11" db="EMBL/GenBank/DDBJ databases">
        <title>Genome sequence of the fusiform rust pathogen reveals effectors for host alternation and coevolution with pine.</title>
        <authorList>
            <consortium name="DOE Joint Genome Institute"/>
            <person name="Smith K."/>
            <person name="Pendleton A."/>
            <person name="Kubisiak T."/>
            <person name="Anderson C."/>
            <person name="Salamov A."/>
            <person name="Aerts A."/>
            <person name="Riley R."/>
            <person name="Clum A."/>
            <person name="Lindquist E."/>
            <person name="Ence D."/>
            <person name="Campbell M."/>
            <person name="Kronenberg Z."/>
            <person name="Feau N."/>
            <person name="Dhillon B."/>
            <person name="Hamelin R."/>
            <person name="Burleigh J."/>
            <person name="Smith J."/>
            <person name="Yandell M."/>
            <person name="Nelson C."/>
            <person name="Grigoriev I."/>
            <person name="Davis J."/>
        </authorList>
    </citation>
    <scope>NUCLEOTIDE SEQUENCE</scope>
    <source>
        <strain evidence="2">G11</strain>
    </source>
</reference>
<keyword evidence="1" id="KW-1133">Transmembrane helix</keyword>
<accession>A0A9P6THN8</accession>
<feature type="transmembrane region" description="Helical" evidence="1">
    <location>
        <begin position="172"/>
        <end position="195"/>
    </location>
</feature>
<dbReference type="EMBL" id="MU167216">
    <property type="protein sequence ID" value="KAG0150968.1"/>
    <property type="molecule type" value="Genomic_DNA"/>
</dbReference>
<protein>
    <submittedName>
        <fullName evidence="2">Uncharacterized protein</fullName>
    </submittedName>
</protein>
<keyword evidence="1" id="KW-0812">Transmembrane</keyword>
<proteinExistence type="predicted"/>
<keyword evidence="3" id="KW-1185">Reference proteome</keyword>
<feature type="transmembrane region" description="Helical" evidence="1">
    <location>
        <begin position="89"/>
        <end position="113"/>
    </location>
</feature>
<dbReference type="Proteomes" id="UP000886653">
    <property type="component" value="Unassembled WGS sequence"/>
</dbReference>
<comment type="caution">
    <text evidence="2">The sequence shown here is derived from an EMBL/GenBank/DDBJ whole genome shotgun (WGS) entry which is preliminary data.</text>
</comment>
<dbReference type="OrthoDB" id="2504830at2759"/>
<evidence type="ECO:0000313" key="2">
    <source>
        <dbReference type="EMBL" id="KAG0150968.1"/>
    </source>
</evidence>
<feature type="transmembrane region" description="Helical" evidence="1">
    <location>
        <begin position="243"/>
        <end position="267"/>
    </location>
</feature>
<evidence type="ECO:0000256" key="1">
    <source>
        <dbReference type="SAM" id="Phobius"/>
    </source>
</evidence>
<feature type="transmembrane region" description="Helical" evidence="1">
    <location>
        <begin position="353"/>
        <end position="371"/>
    </location>
</feature>
<dbReference type="AlphaFoldDB" id="A0A9P6THN8"/>
<organism evidence="2 3">
    <name type="scientific">Cronartium quercuum f. sp. fusiforme G11</name>
    <dbReference type="NCBI Taxonomy" id="708437"/>
    <lineage>
        <taxon>Eukaryota</taxon>
        <taxon>Fungi</taxon>
        <taxon>Dikarya</taxon>
        <taxon>Basidiomycota</taxon>
        <taxon>Pucciniomycotina</taxon>
        <taxon>Pucciniomycetes</taxon>
        <taxon>Pucciniales</taxon>
        <taxon>Coleosporiaceae</taxon>
        <taxon>Cronartium</taxon>
    </lineage>
</organism>
<evidence type="ECO:0000313" key="3">
    <source>
        <dbReference type="Proteomes" id="UP000886653"/>
    </source>
</evidence>
<keyword evidence="1" id="KW-0472">Membrane</keyword>
<feature type="transmembrane region" description="Helical" evidence="1">
    <location>
        <begin position="315"/>
        <end position="341"/>
    </location>
</feature>